<evidence type="ECO:0008006" key="3">
    <source>
        <dbReference type="Google" id="ProtNLM"/>
    </source>
</evidence>
<gene>
    <name evidence="1" type="ORF">SCAR479_02173</name>
</gene>
<protein>
    <recommendedName>
        <fullName evidence="3">Tail specific protease domain-containing protein</fullName>
    </recommendedName>
</protein>
<evidence type="ECO:0000313" key="1">
    <source>
        <dbReference type="EMBL" id="KAK9780987.1"/>
    </source>
</evidence>
<evidence type="ECO:0000313" key="2">
    <source>
        <dbReference type="Proteomes" id="UP001465668"/>
    </source>
</evidence>
<dbReference type="PANTHER" id="PTHR37049">
    <property type="entry name" value="PEPTIDASE S41 FAMILY PROTEIN"/>
    <property type="match status" value="1"/>
</dbReference>
<keyword evidence="2" id="KW-1185">Reference proteome</keyword>
<dbReference type="Proteomes" id="UP001465668">
    <property type="component" value="Unassembled WGS sequence"/>
</dbReference>
<comment type="caution">
    <text evidence="1">The sequence shown here is derived from an EMBL/GenBank/DDBJ whole genome shotgun (WGS) entry which is preliminary data.</text>
</comment>
<accession>A0ABR2Y4W1</accession>
<name>A0ABR2Y4W1_9PEZI</name>
<dbReference type="EMBL" id="JARVKM010000005">
    <property type="protein sequence ID" value="KAK9780987.1"/>
    <property type="molecule type" value="Genomic_DNA"/>
</dbReference>
<proteinExistence type="predicted"/>
<sequence length="467" mass="49359">MLVARSPPQQKLCWLKALLSVPNKPEPAKKLVDSLQAFVQWQSILAWLKDPPASYILLATDIVGRLTNISATSAAGGFKSEYDFQLAIFQTFKSAHDGHFACRPDVFKAFGFRDTLASNIVSVSLDGMAVPKLYHLADLNGTATSPITKRVSGPDSQWNSTFPTYATPGAALTVAASLAFQGPSVTLCYDNGQEKTEESFTVSRVGAGFSGIGTGDDFYDRFCDPEAAVASTSVVTAPVPTTSTSTSPALVSPTIQGYPVPVIRDSGSDWMSGYFLNGTAYDDVAVLAVSVLSIENFLSQSKAAGKQRLLIDLTANGGGFVIAGYELFSQLSPDVEKFQAKNLRLADSIVNIVRIVDLIPANFTATTPAQQTAIQSLLNSAIVSNLIPGGVFKPEGAQFPTVEEILAPVSLQGDLFTAYQAKPLNETAADFSMTGTGTRASPPPAVFAPENAVLLTDGICGSTCTLV</sequence>
<reference evidence="1 2" key="1">
    <citation type="submission" date="2024-02" db="EMBL/GenBank/DDBJ databases">
        <title>First draft genome assembly of two strains of Seiridium cardinale.</title>
        <authorList>
            <person name="Emiliani G."/>
            <person name="Scali E."/>
        </authorList>
    </citation>
    <scope>NUCLEOTIDE SEQUENCE [LARGE SCALE GENOMIC DNA]</scope>
    <source>
        <strain evidence="1 2">BM-138-000479</strain>
    </source>
</reference>
<dbReference type="PANTHER" id="PTHR37049:SF4">
    <property type="entry name" value="RHODANESE DOMAIN-CONTAINING PROTEIN"/>
    <property type="match status" value="1"/>
</dbReference>
<organism evidence="1 2">
    <name type="scientific">Seiridium cardinale</name>
    <dbReference type="NCBI Taxonomy" id="138064"/>
    <lineage>
        <taxon>Eukaryota</taxon>
        <taxon>Fungi</taxon>
        <taxon>Dikarya</taxon>
        <taxon>Ascomycota</taxon>
        <taxon>Pezizomycotina</taxon>
        <taxon>Sordariomycetes</taxon>
        <taxon>Xylariomycetidae</taxon>
        <taxon>Amphisphaeriales</taxon>
        <taxon>Sporocadaceae</taxon>
        <taxon>Seiridium</taxon>
    </lineage>
</organism>
<dbReference type="InterPro" id="IPR052766">
    <property type="entry name" value="S41A_metabolite_peptidase"/>
</dbReference>